<sequence length="699" mass="76566">LQCSKFIFQKCGVIDSLAIKALTKLIQLSVKFPEVNKEAAKQIVPKILLDHVKRKSNVQVSVELLECLHVCMSEYSGPSGEFKGDILKLLLRTVEAKPAVVEVAARCFPLLARVGGGGKQGVSHKAAWQQQQHSLIALLHSLLNKIYEHIDSLTNPESTSSGDLLELEHVNEKYVLLKTQRLASQFTSVAQFLQAMLLEGFPFAKSVAPNAILDVIVHAQKPTHASLGSSTEALAVMSVLPSIQVAALRVLESLVLCLGRNIVPLGSQVCYLCTQVIVWTHQQHSDWPYAMDKPFSHTRLAAYCCLHSWLTMVGSASHLDLLVEKVFPVILADVNVVKPTVRLRVGSKVGKGKRKQQMLVSEEDHSEKLGNSVANRQLCERAVLVLDLVVRTSVSTLKPDTYRSIADTVLKLATELPVPYSDANCHCALYQLLLTLCLQSHPSVAPPLAPAIAVFTSGSHHSSPQVKATCTSALSSLGRMIRPIAPTLYFPLPQEKTKPRSRDNSEERSSTEHSPKKRRIDESDSNSVIAIESNDSDSGASIISLFNQKESQAQEKVDVIEPERTLHSTSDEIVEVVPVDSGAHNQDEERPKSIGEISASGDTKTEPDVDIESDGNCLLPCENMDISVSVKPDDKIEISETSSLTIKDTKLAVKTPNNDPNEIRNNDDLKIEVMSEQKDADVVDMLMDFQDEVGSGNEN</sequence>
<protein>
    <recommendedName>
        <fullName evidence="3">Pre-rRNA-processing protein RIX1 N-terminal domain-containing protein</fullName>
    </recommendedName>
</protein>
<name>A0A1B6LLK6_9HEMI</name>
<dbReference type="GO" id="GO:0006364">
    <property type="term" value="P:rRNA processing"/>
    <property type="evidence" value="ECO:0007669"/>
    <property type="project" value="TreeGrafter"/>
</dbReference>
<feature type="region of interest" description="Disordered" evidence="1">
    <location>
        <begin position="491"/>
        <end position="527"/>
    </location>
</feature>
<dbReference type="InterPro" id="IPR016024">
    <property type="entry name" value="ARM-type_fold"/>
</dbReference>
<dbReference type="SUPFAM" id="SSF48371">
    <property type="entry name" value="ARM repeat"/>
    <property type="match status" value="1"/>
</dbReference>
<dbReference type="AlphaFoldDB" id="A0A1B6LLK6"/>
<dbReference type="PANTHER" id="PTHR34105:SF1">
    <property type="entry name" value="PROLINE-, GLUTAMIC ACID- AND LEUCINE-RICH PROTEIN 1"/>
    <property type="match status" value="1"/>
</dbReference>
<accession>A0A1B6LLK6</accession>
<evidence type="ECO:0008006" key="3">
    <source>
        <dbReference type="Google" id="ProtNLM"/>
    </source>
</evidence>
<evidence type="ECO:0000313" key="2">
    <source>
        <dbReference type="EMBL" id="JAT24625.1"/>
    </source>
</evidence>
<feature type="region of interest" description="Disordered" evidence="1">
    <location>
        <begin position="580"/>
        <end position="610"/>
    </location>
</feature>
<feature type="compositionally biased region" description="Basic and acidic residues" evidence="1">
    <location>
        <begin position="495"/>
        <end position="522"/>
    </location>
</feature>
<proteinExistence type="predicted"/>
<reference evidence="2" key="1">
    <citation type="submission" date="2015-11" db="EMBL/GenBank/DDBJ databases">
        <title>De novo transcriptome assembly of four potential Pierce s Disease insect vectors from Arizona vineyards.</title>
        <authorList>
            <person name="Tassone E.E."/>
        </authorList>
    </citation>
    <scope>NUCLEOTIDE SEQUENCE</scope>
</reference>
<feature type="non-terminal residue" evidence="2">
    <location>
        <position position="1"/>
    </location>
</feature>
<evidence type="ECO:0000256" key="1">
    <source>
        <dbReference type="SAM" id="MobiDB-lite"/>
    </source>
</evidence>
<gene>
    <name evidence="2" type="ORF">g.8826</name>
</gene>
<organism evidence="2">
    <name type="scientific">Graphocephala atropunctata</name>
    <dbReference type="NCBI Taxonomy" id="36148"/>
    <lineage>
        <taxon>Eukaryota</taxon>
        <taxon>Metazoa</taxon>
        <taxon>Ecdysozoa</taxon>
        <taxon>Arthropoda</taxon>
        <taxon>Hexapoda</taxon>
        <taxon>Insecta</taxon>
        <taxon>Pterygota</taxon>
        <taxon>Neoptera</taxon>
        <taxon>Paraneoptera</taxon>
        <taxon>Hemiptera</taxon>
        <taxon>Auchenorrhyncha</taxon>
        <taxon>Membracoidea</taxon>
        <taxon>Cicadellidae</taxon>
        <taxon>Cicadellinae</taxon>
        <taxon>Cicadellini</taxon>
        <taxon>Graphocephala</taxon>
    </lineage>
</organism>
<dbReference type="GO" id="GO:0005634">
    <property type="term" value="C:nucleus"/>
    <property type="evidence" value="ECO:0007669"/>
    <property type="project" value="TreeGrafter"/>
</dbReference>
<dbReference type="PANTHER" id="PTHR34105">
    <property type="entry name" value="PROLINE-, GLUTAMIC ACID- AND LEUCINE-RICH PROTEIN 1"/>
    <property type="match status" value="1"/>
</dbReference>
<dbReference type="EMBL" id="GEBQ01015352">
    <property type="protein sequence ID" value="JAT24625.1"/>
    <property type="molecule type" value="Transcribed_RNA"/>
</dbReference>